<protein>
    <submittedName>
        <fullName evidence="1">Uncharacterized protein</fullName>
    </submittedName>
</protein>
<evidence type="ECO:0000313" key="1">
    <source>
        <dbReference type="EMBL" id="EEX69970.1"/>
    </source>
</evidence>
<organism evidence="1 2">
    <name type="scientific">Mitsuokella multacida DSM 20544</name>
    <dbReference type="NCBI Taxonomy" id="500635"/>
    <lineage>
        <taxon>Bacteria</taxon>
        <taxon>Bacillati</taxon>
        <taxon>Bacillota</taxon>
        <taxon>Negativicutes</taxon>
        <taxon>Selenomonadales</taxon>
        <taxon>Selenomonadaceae</taxon>
        <taxon>Mitsuokella</taxon>
    </lineage>
</organism>
<dbReference type="Proteomes" id="UP000003671">
    <property type="component" value="Unassembled WGS sequence"/>
</dbReference>
<dbReference type="RefSeq" id="WP_005838951.1">
    <property type="nucleotide sequence ID" value="NZ_GG697141.2"/>
</dbReference>
<comment type="caution">
    <text evidence="1">The sequence shown here is derived from an EMBL/GenBank/DDBJ whole genome shotgun (WGS) entry which is preliminary data.</text>
</comment>
<dbReference type="PATRIC" id="fig|500635.8.peg.87"/>
<dbReference type="EMBL" id="ABWK02000001">
    <property type="protein sequence ID" value="EEX69970.1"/>
    <property type="molecule type" value="Genomic_DNA"/>
</dbReference>
<gene>
    <name evidence="1" type="ORF">MITSMUL_03101</name>
</gene>
<proteinExistence type="predicted"/>
<evidence type="ECO:0000313" key="2">
    <source>
        <dbReference type="Proteomes" id="UP000003671"/>
    </source>
</evidence>
<name>C9KJA4_9FIRM</name>
<accession>C9KJA4</accession>
<reference evidence="1" key="1">
    <citation type="submission" date="2009-09" db="EMBL/GenBank/DDBJ databases">
        <authorList>
            <person name="Weinstock G."/>
            <person name="Sodergren E."/>
            <person name="Clifton S."/>
            <person name="Fulton L."/>
            <person name="Fulton B."/>
            <person name="Courtney L."/>
            <person name="Fronick C."/>
            <person name="Harrison M."/>
            <person name="Strong C."/>
            <person name="Farmer C."/>
            <person name="Delahaunty K."/>
            <person name="Markovic C."/>
            <person name="Hall O."/>
            <person name="Minx P."/>
            <person name="Tomlinson C."/>
            <person name="Mitreva M."/>
            <person name="Nelson J."/>
            <person name="Hou S."/>
            <person name="Wollam A."/>
            <person name="Pepin K.H."/>
            <person name="Johnson M."/>
            <person name="Bhonagiri V."/>
            <person name="Nash W.E."/>
            <person name="Warren W."/>
            <person name="Chinwalla A."/>
            <person name="Mardis E.R."/>
            <person name="Wilson R.K."/>
        </authorList>
    </citation>
    <scope>NUCLEOTIDE SEQUENCE [LARGE SCALE GENOMIC DNA]</scope>
    <source>
        <strain evidence="1">DSM 20544</strain>
    </source>
</reference>
<keyword evidence="2" id="KW-1185">Reference proteome</keyword>
<dbReference type="GeneID" id="93480330"/>
<dbReference type="HOGENOM" id="CLU_2585792_0_0_9"/>
<dbReference type="AlphaFoldDB" id="C9KJA4"/>
<dbReference type="STRING" id="500635.MITSMUL_03101"/>
<sequence>MIKDIANHVLSIGDKVVIISRIHKPFESEGMIIGLKELLNPSTNVLKQRVQVEVLETDICGVTKSWFSPMNLVKKESDFH</sequence>